<keyword evidence="2" id="KW-0472">Membrane</keyword>
<accession>A7HMC2</accession>
<keyword evidence="5" id="KW-1185">Reference proteome</keyword>
<organism evidence="4 5">
    <name type="scientific">Fervidobacterium nodosum (strain ATCC 35602 / DSM 5306 / Rt17-B1)</name>
    <dbReference type="NCBI Taxonomy" id="381764"/>
    <lineage>
        <taxon>Bacteria</taxon>
        <taxon>Thermotogati</taxon>
        <taxon>Thermotogota</taxon>
        <taxon>Thermotogae</taxon>
        <taxon>Thermotogales</taxon>
        <taxon>Fervidobacteriaceae</taxon>
        <taxon>Fervidobacterium</taxon>
    </lineage>
</organism>
<dbReference type="NCBIfam" id="TIGR00350">
    <property type="entry name" value="lytR_cpsA_psr"/>
    <property type="match status" value="1"/>
</dbReference>
<dbReference type="AlphaFoldDB" id="A7HMC2"/>
<gene>
    <name evidence="4" type="ordered locus">Fnod_1208</name>
</gene>
<dbReference type="Pfam" id="PF03816">
    <property type="entry name" value="LytR_cpsA_psr"/>
    <property type="match status" value="1"/>
</dbReference>
<dbReference type="PANTHER" id="PTHR33392:SF6">
    <property type="entry name" value="POLYISOPRENYL-TEICHOIC ACID--PEPTIDOGLYCAN TEICHOIC ACID TRANSFERASE TAGU"/>
    <property type="match status" value="1"/>
</dbReference>
<comment type="similarity">
    <text evidence="1">Belongs to the LytR/CpsA/Psr (LCP) family.</text>
</comment>
<dbReference type="Gene3D" id="3.40.630.190">
    <property type="entry name" value="LCP protein"/>
    <property type="match status" value="1"/>
</dbReference>
<keyword evidence="2" id="KW-1133">Transmembrane helix</keyword>
<dbReference type="InterPro" id="IPR050922">
    <property type="entry name" value="LytR/CpsA/Psr_CW_biosynth"/>
</dbReference>
<keyword evidence="2" id="KW-0812">Transmembrane</keyword>
<feature type="domain" description="Cell envelope-related transcriptional attenuator" evidence="3">
    <location>
        <begin position="86"/>
        <end position="244"/>
    </location>
</feature>
<dbReference type="InterPro" id="IPR004474">
    <property type="entry name" value="LytR_CpsA_psr"/>
</dbReference>
<dbReference type="KEGG" id="fno:Fnod_1208"/>
<dbReference type="STRING" id="381764.Fnod_1208"/>
<dbReference type="Proteomes" id="UP000002415">
    <property type="component" value="Chromosome"/>
</dbReference>
<dbReference type="HOGENOM" id="CLU_016455_1_3_0"/>
<dbReference type="RefSeq" id="WP_011994365.1">
    <property type="nucleotide sequence ID" value="NC_009718.1"/>
</dbReference>
<reference evidence="4 5" key="2">
    <citation type="journal article" date="2009" name="Proc. Natl. Acad. Sci. U.S.A.">
        <title>On the chimeric nature, thermophilic origin, and phylogenetic placement of the Thermotogales.</title>
        <authorList>
            <person name="Zhaxybayeva O."/>
            <person name="Swithers K.S."/>
            <person name="Lapierre P."/>
            <person name="Fournier G.P."/>
            <person name="Bickhart D.M."/>
            <person name="DeBoy R.T."/>
            <person name="Nelson K.E."/>
            <person name="Nesbo C.L."/>
            <person name="Doolittle W.F."/>
            <person name="Gogarten J.P."/>
            <person name="Noll K.M."/>
        </authorList>
    </citation>
    <scope>NUCLEOTIDE SEQUENCE [LARGE SCALE GENOMIC DNA]</scope>
    <source>
        <strain evidence="5">ATCC 35602 / DSM 5306 / Rt17-B1</strain>
    </source>
</reference>
<dbReference type="eggNOG" id="COG1316">
    <property type="taxonomic scope" value="Bacteria"/>
</dbReference>
<evidence type="ECO:0000313" key="5">
    <source>
        <dbReference type="Proteomes" id="UP000002415"/>
    </source>
</evidence>
<dbReference type="PANTHER" id="PTHR33392">
    <property type="entry name" value="POLYISOPRENYL-TEICHOIC ACID--PEPTIDOGLYCAN TEICHOIC ACID TRANSFERASE TAGU"/>
    <property type="match status" value="1"/>
</dbReference>
<evidence type="ECO:0000313" key="4">
    <source>
        <dbReference type="EMBL" id="ABS61055.1"/>
    </source>
</evidence>
<dbReference type="OrthoDB" id="9782542at2"/>
<evidence type="ECO:0000259" key="3">
    <source>
        <dbReference type="Pfam" id="PF03816"/>
    </source>
</evidence>
<reference evidence="4 5" key="1">
    <citation type="submission" date="2007-07" db="EMBL/GenBank/DDBJ databases">
        <title>Complete sequence of Fervidobacterium nodosum Rt17-B1.</title>
        <authorList>
            <consortium name="US DOE Joint Genome Institute"/>
            <person name="Copeland A."/>
            <person name="Lucas S."/>
            <person name="Lapidus A."/>
            <person name="Barry K."/>
            <person name="Glavina del Rio T."/>
            <person name="Dalin E."/>
            <person name="Tice H."/>
            <person name="Pitluck S."/>
            <person name="Saunders E."/>
            <person name="Brettin T."/>
            <person name="Bruce D."/>
            <person name="Detter J.C."/>
            <person name="Han C."/>
            <person name="Schmutz J."/>
            <person name="Larimer F."/>
            <person name="Land M."/>
            <person name="Hauser L."/>
            <person name="Kyrpides N."/>
            <person name="Mikhailova N."/>
            <person name="Nelson K."/>
            <person name="Gogarten J.P."/>
            <person name="Noll K."/>
            <person name="Richardson P."/>
        </authorList>
    </citation>
    <scope>NUCLEOTIDE SEQUENCE [LARGE SCALE GENOMIC DNA]</scope>
    <source>
        <strain evidence="5">ATCC 35602 / DSM 5306 / Rt17-B1</strain>
    </source>
</reference>
<evidence type="ECO:0000256" key="2">
    <source>
        <dbReference type="SAM" id="Phobius"/>
    </source>
</evidence>
<proteinExistence type="inferred from homology"/>
<dbReference type="EMBL" id="CP000771">
    <property type="protein sequence ID" value="ABS61055.1"/>
    <property type="molecule type" value="Genomic_DNA"/>
</dbReference>
<name>A7HMC2_FERNB</name>
<sequence length="330" mass="37677">MRKVFTGILISVGVATLVGIIYLNYLFSKIKFTNTFSPEDVGVQNTQNSKIYGVTSEIDKRKISNSQQLMVAVFGVDKRIGYEIPRSDTIMIVALDQKNKTIKIVSVMRDILVEIPNYGKEKLNSAYALGGPKLAITVLNKILGLSITKYVSIDFKTFEKIVDSIGGVDVEIKDYEVEQFNISTRELNRVNGGVPAETIQEPGVYRLNGRQALAYARIRYAGNGDFERTSRQRYLLSKIFEKVKTLPIDKKMYLIEIIFENIETNIRPSELLSLALINITNYKLETFRIPVSGFFEETTEFIERENTNLWVLKIDIEKNKQELVKFLKTR</sequence>
<protein>
    <submittedName>
        <fullName evidence="4">Cell envelope-related transcriptional attenuator</fullName>
    </submittedName>
</protein>
<evidence type="ECO:0000256" key="1">
    <source>
        <dbReference type="ARBA" id="ARBA00006068"/>
    </source>
</evidence>
<feature type="transmembrane region" description="Helical" evidence="2">
    <location>
        <begin position="7"/>
        <end position="27"/>
    </location>
</feature>